<dbReference type="EMBL" id="BK063677">
    <property type="protein sequence ID" value="DBA35400.1"/>
    <property type="molecule type" value="Genomic_DNA"/>
</dbReference>
<dbReference type="Proteomes" id="UP001302529">
    <property type="component" value="Segment"/>
</dbReference>
<keyword evidence="4" id="KW-1185">Reference proteome</keyword>
<feature type="compositionally biased region" description="Polar residues" evidence="1">
    <location>
        <begin position="59"/>
        <end position="68"/>
    </location>
</feature>
<dbReference type="GeneID" id="300198811"/>
<dbReference type="RefSeq" id="YP_013605363.1">
    <property type="nucleotide sequence ID" value="NC_133305.1"/>
</dbReference>
<evidence type="ECO:0000313" key="4">
    <source>
        <dbReference type="Proteomes" id="UP001302529"/>
    </source>
</evidence>
<feature type="transmembrane region" description="Helical" evidence="2">
    <location>
        <begin position="34"/>
        <end position="51"/>
    </location>
</feature>
<name>A0AA86YF74_9CAUD</name>
<keyword evidence="2" id="KW-1133">Transmembrane helix</keyword>
<protein>
    <recommendedName>
        <fullName evidence="5">Holin</fullName>
    </recommendedName>
</protein>
<accession>A0AA86YF74</accession>
<keyword evidence="2" id="KW-0812">Transmembrane</keyword>
<feature type="region of interest" description="Disordered" evidence="1">
    <location>
        <begin position="57"/>
        <end position="77"/>
    </location>
</feature>
<proteinExistence type="predicted"/>
<evidence type="ECO:0000256" key="2">
    <source>
        <dbReference type="SAM" id="Phobius"/>
    </source>
</evidence>
<sequence>MTQKNELFGNLTTIIKFVVMTIAPYLALTADMQNQLIAILVAVIGFILAYFDAKHPNTILDNTTNNDSAEYDNDDTA</sequence>
<evidence type="ECO:0008006" key="5">
    <source>
        <dbReference type="Google" id="ProtNLM"/>
    </source>
</evidence>
<evidence type="ECO:0000256" key="1">
    <source>
        <dbReference type="SAM" id="MobiDB-lite"/>
    </source>
</evidence>
<keyword evidence="2" id="KW-0472">Membrane</keyword>
<organism evidence="3 4">
    <name type="scientific">Caudoviricetes sp. vir080</name>
    <dbReference type="NCBI Taxonomy" id="3068353"/>
    <lineage>
        <taxon>Viruses</taxon>
        <taxon>Duplodnaviria</taxon>
        <taxon>Heunggongvirae</taxon>
        <taxon>Uroviricota</taxon>
        <taxon>Caudoviricetes</taxon>
    </lineage>
</organism>
<feature type="transmembrane region" description="Helical" evidence="2">
    <location>
        <begin position="7"/>
        <end position="28"/>
    </location>
</feature>
<reference evidence="3 4" key="1">
    <citation type="journal article" date="2023" name="Nat. Microbiol.">
        <title>A compendium of viruses from methanogenic archaea reveals their diversity and adaptations to the gut environment.</title>
        <authorList>
            <person name="Medvedeva S."/>
            <person name="Borrel G."/>
            <person name="Krupovic M."/>
            <person name="Gribaldo S."/>
        </authorList>
    </citation>
    <scope>NUCLEOTIDE SEQUENCE [LARGE SCALE GENOMIC DNA]</scope>
</reference>
<evidence type="ECO:0000313" key="3">
    <source>
        <dbReference type="EMBL" id="DBA35400.1"/>
    </source>
</evidence>
<gene>
    <name evidence="3" type="ORF">vir080_00027</name>
</gene>